<dbReference type="PATRIC" id="fig|1227499.3.peg.2721"/>
<comment type="caution">
    <text evidence="2">The sequence shown here is derived from an EMBL/GenBank/DDBJ whole genome shotgun (WGS) entry which is preliminary data.</text>
</comment>
<keyword evidence="3" id="KW-1185">Reference proteome</keyword>
<dbReference type="OrthoDB" id="167563at2157"/>
<dbReference type="Proteomes" id="UP000011602">
    <property type="component" value="Unassembled WGS sequence"/>
</dbReference>
<gene>
    <name evidence="2" type="ORF">C493_13273</name>
</gene>
<feature type="region of interest" description="Disordered" evidence="1">
    <location>
        <begin position="63"/>
        <end position="85"/>
    </location>
</feature>
<dbReference type="eggNOG" id="arCOG10784">
    <property type="taxonomic scope" value="Archaea"/>
</dbReference>
<proteinExistence type="predicted"/>
<dbReference type="STRING" id="1227499.C493_13273"/>
<accession>L9X0A7</accession>
<reference evidence="2 3" key="1">
    <citation type="journal article" date="2014" name="PLoS Genet.">
        <title>Phylogenetically driven sequencing of extremely halophilic archaea reveals strategies for static and dynamic osmo-response.</title>
        <authorList>
            <person name="Becker E.A."/>
            <person name="Seitzer P.M."/>
            <person name="Tritt A."/>
            <person name="Larsen D."/>
            <person name="Krusor M."/>
            <person name="Yao A.I."/>
            <person name="Wu D."/>
            <person name="Madern D."/>
            <person name="Eisen J.A."/>
            <person name="Darling A.E."/>
            <person name="Facciotti M.T."/>
        </authorList>
    </citation>
    <scope>NUCLEOTIDE SEQUENCE [LARGE SCALE GENOMIC DNA]</scope>
    <source>
        <strain evidence="2 3">JCM 12255</strain>
    </source>
</reference>
<name>L9X0A7_9EURY</name>
<dbReference type="EMBL" id="AOHZ01000061">
    <property type="protein sequence ID" value="ELY54023.1"/>
    <property type="molecule type" value="Genomic_DNA"/>
</dbReference>
<protein>
    <submittedName>
        <fullName evidence="2">Uncharacterized protein</fullName>
    </submittedName>
</protein>
<evidence type="ECO:0000313" key="2">
    <source>
        <dbReference type="EMBL" id="ELY54023.1"/>
    </source>
</evidence>
<evidence type="ECO:0000256" key="1">
    <source>
        <dbReference type="SAM" id="MobiDB-lite"/>
    </source>
</evidence>
<organism evidence="2 3">
    <name type="scientific">Natronolimnohabitans innermongolicus JCM 12255</name>
    <dbReference type="NCBI Taxonomy" id="1227499"/>
    <lineage>
        <taxon>Archaea</taxon>
        <taxon>Methanobacteriati</taxon>
        <taxon>Methanobacteriota</taxon>
        <taxon>Stenosarchaea group</taxon>
        <taxon>Halobacteria</taxon>
        <taxon>Halobacteriales</taxon>
        <taxon>Natrialbaceae</taxon>
        <taxon>Natronolimnohabitans</taxon>
    </lineage>
</organism>
<dbReference type="AlphaFoldDB" id="L9X0A7"/>
<evidence type="ECO:0000313" key="3">
    <source>
        <dbReference type="Proteomes" id="UP000011602"/>
    </source>
</evidence>
<sequence>MTDTTLEDVERNLDRATDLETEEAVSVLRTTRQDVENLATDADVDEQRRTELEERLDQRIREVQNRDAYDSGLGAAMNPEDGDAP</sequence>
<dbReference type="RefSeq" id="WP_007259928.1">
    <property type="nucleotide sequence ID" value="NZ_AOHZ01000061.1"/>
</dbReference>